<accession>A0A3E1F270</accession>
<dbReference type="RefSeq" id="WP_123776027.1">
    <property type="nucleotide sequence ID" value="NZ_QURB01000001.1"/>
</dbReference>
<name>A0A3E1F270_9FLAO</name>
<feature type="chain" id="PRO_5017816598" evidence="1">
    <location>
        <begin position="28"/>
        <end position="340"/>
    </location>
</feature>
<proteinExistence type="predicted"/>
<evidence type="ECO:0000313" key="3">
    <source>
        <dbReference type="Proteomes" id="UP000257127"/>
    </source>
</evidence>
<dbReference type="PROSITE" id="PS51257">
    <property type="entry name" value="PROKAR_LIPOPROTEIN"/>
    <property type="match status" value="1"/>
</dbReference>
<feature type="signal peptide" evidence="1">
    <location>
        <begin position="1"/>
        <end position="27"/>
    </location>
</feature>
<dbReference type="EMBL" id="QURB01000001">
    <property type="protein sequence ID" value="RFC55916.1"/>
    <property type="molecule type" value="Genomic_DNA"/>
</dbReference>
<keyword evidence="1" id="KW-0732">Signal</keyword>
<evidence type="ECO:0000256" key="1">
    <source>
        <dbReference type="SAM" id="SignalP"/>
    </source>
</evidence>
<reference evidence="2 3" key="1">
    <citation type="submission" date="2018-08" db="EMBL/GenBank/DDBJ databases">
        <title>The draft genome squence of Brumimicrobium sp. N62.</title>
        <authorList>
            <person name="Du Z.-J."/>
            <person name="Luo H.-R."/>
        </authorList>
    </citation>
    <scope>NUCLEOTIDE SEQUENCE [LARGE SCALE GENOMIC DNA]</scope>
    <source>
        <strain evidence="2 3">N62</strain>
    </source>
</reference>
<evidence type="ECO:0000313" key="2">
    <source>
        <dbReference type="EMBL" id="RFC55916.1"/>
    </source>
</evidence>
<gene>
    <name evidence="2" type="ORF">DXU93_02970</name>
</gene>
<dbReference type="Proteomes" id="UP000257127">
    <property type="component" value="Unassembled WGS sequence"/>
</dbReference>
<protein>
    <submittedName>
        <fullName evidence="2">Uncharacterized protein</fullName>
    </submittedName>
</protein>
<keyword evidence="3" id="KW-1185">Reference proteome</keyword>
<organism evidence="2 3">
    <name type="scientific">Brumimicrobium aurantiacum</name>
    <dbReference type="NCBI Taxonomy" id="1737063"/>
    <lineage>
        <taxon>Bacteria</taxon>
        <taxon>Pseudomonadati</taxon>
        <taxon>Bacteroidota</taxon>
        <taxon>Flavobacteriia</taxon>
        <taxon>Flavobacteriales</taxon>
        <taxon>Crocinitomicaceae</taxon>
        <taxon>Brumimicrobium</taxon>
    </lineage>
</organism>
<comment type="caution">
    <text evidence="2">The sequence shown here is derived from an EMBL/GenBank/DDBJ whole genome shotgun (WGS) entry which is preliminary data.</text>
</comment>
<sequence length="340" mass="39698">MTVFMKLPFFTFILCCLIAFYSCEEEAVEVEKTIPEPPNVPQLINWSAMNSQGWKNMSFPNWFSKTLIDSNKIERVSIEFTNLNMTDSLFHITDTMPNRLIDVDFDTKGNVKKVFITEFIDGVKLTEHIFSYKNEIDSIGYSAPAVSSNVKYRKKSMISFLNTIQELQQYERLVVEENKDTSVLKFIDMSSNDKIEHYFLLDSSFWNVSYIDHHFEAKGENLFYYGAPQTYTSSFKLENLVEKTMKQSKNYYNNGALKNQSFYDNDFITKRSFFYDSVGIVKQFTDSLTSGENYFLHSENGFVSYNKNLPMEINYHPAEDSLLNSPIKKVKFIFKHENSE</sequence>
<dbReference type="AlphaFoldDB" id="A0A3E1F270"/>
<dbReference type="OrthoDB" id="1466404at2"/>